<dbReference type="SMART" id="SM00470">
    <property type="entry name" value="ParB"/>
    <property type="match status" value="1"/>
</dbReference>
<dbReference type="GO" id="GO:0007059">
    <property type="term" value="P:chromosome segregation"/>
    <property type="evidence" value="ECO:0007669"/>
    <property type="project" value="TreeGrafter"/>
</dbReference>
<dbReference type="PANTHER" id="PTHR33375:SF1">
    <property type="entry name" value="CHROMOSOME-PARTITIONING PROTEIN PARB-RELATED"/>
    <property type="match status" value="1"/>
</dbReference>
<accession>A0A2K2U9A7</accession>
<dbReference type="InterPro" id="IPR050336">
    <property type="entry name" value="Chromosome_partition/occlusion"/>
</dbReference>
<gene>
    <name evidence="2" type="ORF">C2L71_11290</name>
</gene>
<evidence type="ECO:0000313" key="2">
    <source>
        <dbReference type="EMBL" id="PNV66778.1"/>
    </source>
</evidence>
<proteinExistence type="predicted"/>
<dbReference type="Pfam" id="PF02195">
    <property type="entry name" value="ParB_N"/>
    <property type="match status" value="1"/>
</dbReference>
<dbReference type="Gene3D" id="3.90.1530.10">
    <property type="entry name" value="Conserved hypothetical protein from pyrococcus furiosus pfu- 392566-001, ParB domain"/>
    <property type="match status" value="1"/>
</dbReference>
<dbReference type="RefSeq" id="WP_103265862.1">
    <property type="nucleotide sequence ID" value="NZ_CABMLE010000021.1"/>
</dbReference>
<protein>
    <submittedName>
        <fullName evidence="2">Chromosome partitioning protein ParB</fullName>
    </submittedName>
</protein>
<dbReference type="Proteomes" id="UP000236197">
    <property type="component" value="Unassembled WGS sequence"/>
</dbReference>
<dbReference type="OrthoDB" id="3189190at2"/>
<evidence type="ECO:0000313" key="3">
    <source>
        <dbReference type="Proteomes" id="UP000236197"/>
    </source>
</evidence>
<dbReference type="AlphaFoldDB" id="A0A2K2U9A7"/>
<comment type="caution">
    <text evidence="2">The sequence shown here is derived from an EMBL/GenBank/DDBJ whole genome shotgun (WGS) entry which is preliminary data.</text>
</comment>
<organism evidence="2 3">
    <name type="scientific">Enteroscipio rubneri</name>
    <dbReference type="NCBI Taxonomy" id="2070686"/>
    <lineage>
        <taxon>Bacteria</taxon>
        <taxon>Bacillati</taxon>
        <taxon>Actinomycetota</taxon>
        <taxon>Coriobacteriia</taxon>
        <taxon>Eggerthellales</taxon>
        <taxon>Eggerthellaceae</taxon>
        <taxon>Enteroscipio</taxon>
    </lineage>
</organism>
<dbReference type="EMBL" id="PPEK01000021">
    <property type="protein sequence ID" value="PNV66778.1"/>
    <property type="molecule type" value="Genomic_DNA"/>
</dbReference>
<feature type="domain" description="ParB-like N-terminal" evidence="1">
    <location>
        <begin position="30"/>
        <end position="124"/>
    </location>
</feature>
<sequence>MSSPKDAAKAFTIAGLLDESAATRRRFPIEEIEVSDIEDHPGNAVYSMDEEAIGRLAESIRKDGLTDIPLVRKLPDGGFQMISGHRRKAAYRLLAEDDESFARMPCRIVEGVTDEQAITLLHAANYFTRELSVTERAAATRALGEEVERMRRSDPGLSGMRTEDIKAEIISAQTGRKVSGKSIRRQEALASIIENDLSTGWRSIADEGRLSSEAVRMLSKVPRKEQMRLHVRWTEEGGYGKRDTTDFIRRSTSKGTDADDRLRRADREIQKFLSRHRTPLPQADRGMIEAIARHAEELGRLL</sequence>
<dbReference type="GO" id="GO:0005694">
    <property type="term" value="C:chromosome"/>
    <property type="evidence" value="ECO:0007669"/>
    <property type="project" value="TreeGrafter"/>
</dbReference>
<reference evidence="3" key="1">
    <citation type="submission" date="2018-01" db="EMBL/GenBank/DDBJ databases">
        <title>Rubneribacter badeniensis gen. nov., sp. nov., and Colonibacter rubneri, gen. nov., sp. nov., WGS of new members of the Eggerthellaceae.</title>
        <authorList>
            <person name="Danylec N."/>
            <person name="Stoll D.A."/>
            <person name="Doetsch A."/>
            <person name="Kulling S.E."/>
            <person name="Huch M."/>
        </authorList>
    </citation>
    <scope>NUCLEOTIDE SEQUENCE [LARGE SCALE GENOMIC DNA]</scope>
    <source>
        <strain evidence="3">ResAG-96</strain>
    </source>
</reference>
<dbReference type="InterPro" id="IPR036086">
    <property type="entry name" value="ParB/Sulfiredoxin_sf"/>
</dbReference>
<dbReference type="PANTHER" id="PTHR33375">
    <property type="entry name" value="CHROMOSOME-PARTITIONING PROTEIN PARB-RELATED"/>
    <property type="match status" value="1"/>
</dbReference>
<name>A0A2K2U9A7_9ACTN</name>
<keyword evidence="3" id="KW-1185">Reference proteome</keyword>
<dbReference type="InterPro" id="IPR003115">
    <property type="entry name" value="ParB_N"/>
</dbReference>
<evidence type="ECO:0000259" key="1">
    <source>
        <dbReference type="SMART" id="SM00470"/>
    </source>
</evidence>
<dbReference type="SUPFAM" id="SSF110849">
    <property type="entry name" value="ParB/Sulfiredoxin"/>
    <property type="match status" value="1"/>
</dbReference>